<accession>A0ACB5T1U0</accession>
<keyword evidence="2" id="KW-1185">Reference proteome</keyword>
<reference evidence="1" key="1">
    <citation type="submission" date="2023-04" db="EMBL/GenBank/DDBJ databases">
        <title>Ambrosiozyma monospora NBRC 10751.</title>
        <authorList>
            <person name="Ichikawa N."/>
            <person name="Sato H."/>
            <person name="Tonouchi N."/>
        </authorList>
    </citation>
    <scope>NUCLEOTIDE SEQUENCE</scope>
    <source>
        <strain evidence="1">NBRC 10751</strain>
    </source>
</reference>
<name>A0ACB5T1U0_AMBMO</name>
<dbReference type="EMBL" id="BSXS01002425">
    <property type="protein sequence ID" value="GME79057.1"/>
    <property type="molecule type" value="Genomic_DNA"/>
</dbReference>
<dbReference type="Proteomes" id="UP001165064">
    <property type="component" value="Unassembled WGS sequence"/>
</dbReference>
<organism evidence="1 2">
    <name type="scientific">Ambrosiozyma monospora</name>
    <name type="common">Yeast</name>
    <name type="synonym">Endomycopsis monosporus</name>
    <dbReference type="NCBI Taxonomy" id="43982"/>
    <lineage>
        <taxon>Eukaryota</taxon>
        <taxon>Fungi</taxon>
        <taxon>Dikarya</taxon>
        <taxon>Ascomycota</taxon>
        <taxon>Saccharomycotina</taxon>
        <taxon>Pichiomycetes</taxon>
        <taxon>Pichiales</taxon>
        <taxon>Pichiaceae</taxon>
        <taxon>Ambrosiozyma</taxon>
    </lineage>
</organism>
<evidence type="ECO:0000313" key="1">
    <source>
        <dbReference type="EMBL" id="GME79057.1"/>
    </source>
</evidence>
<protein>
    <submittedName>
        <fullName evidence="1">Unnamed protein product</fullName>
    </submittedName>
</protein>
<gene>
    <name evidence="1" type="ORF">Amon02_000374700</name>
</gene>
<sequence length="117" mass="12640">MYQMGKQMEYLMILGYARLDNPEPEVDSGSFDNKDALALAEDAKVLDNDKSVDEPSPELVASNEEADNPDSDDAAELEPNNRLCHPAGSALALILTVVEVVLCTDDGDEAVLFDHSA</sequence>
<evidence type="ECO:0000313" key="2">
    <source>
        <dbReference type="Proteomes" id="UP001165064"/>
    </source>
</evidence>
<comment type="caution">
    <text evidence="1">The sequence shown here is derived from an EMBL/GenBank/DDBJ whole genome shotgun (WGS) entry which is preliminary data.</text>
</comment>
<proteinExistence type="predicted"/>